<evidence type="ECO:0000256" key="3">
    <source>
        <dbReference type="SAM" id="MobiDB-lite"/>
    </source>
</evidence>
<dbReference type="SUPFAM" id="SSF50965">
    <property type="entry name" value="Galactose oxidase, central domain"/>
    <property type="match status" value="1"/>
</dbReference>
<gene>
    <name evidence="4" type="ORF">PCON_03410</name>
</gene>
<dbReference type="OrthoDB" id="10251809at2759"/>
<dbReference type="EMBL" id="HF936498">
    <property type="protein sequence ID" value="CCX16669.1"/>
    <property type="molecule type" value="Genomic_DNA"/>
</dbReference>
<dbReference type="SMART" id="SM00612">
    <property type="entry name" value="Kelch"/>
    <property type="match status" value="2"/>
</dbReference>
<sequence>MRDIQADEQNMEFQGGYWEAPGGDYDPAMQAAADVGMRRMVGITRKISDSRRIMQTPVLESSEELEFEEHPQGDEGTPRGKRESALSGSNSAGYDMSSDEESTSSSVGTKSTSGSSRVGLPQTVTLSHTKRASRGPQPPPLDTTSDRRPASAVDRNVSSLSRPQSSTGSISRGITSSPMKTNQILRHTHTPGIILPQPSSHLVASPSRAVSNNVSRSDSNSSGTSAPLRASTPSGRDQPVQPSSASTKSPSVRHSQTVALISEPPVPDPETAPKVDPAPSSGMYWYKAPTHGLDHAPLRAHTCTLVATNIYVFGGCDLSSCFNELHVFDADSMSWSRPIVTGQKPPPLRAMTATAVKNKIVIFGGGDGPTYYNDVYVFDTSTGKYSKPVITGEIPCKRRAHTACFYKNGIYIFGGGDGVRALNDVWRLDVADTNKMSWKMISSPSPPPPKPGNLPASLTPTIPERGQQGQLKPQARGYHTANMVGNNLIIFGGSDGDECFKDVWVFDVETALWRCMEIKKSFSRLSHSATVIGSYLFVVGGHDGVEYSSEVLLLNLGTYSSLCLVELGRRVGCRKSGNGWKSSREPAFKQASRQPKGTTLRTYRLPKLGKKGRDEAKQRSGKDGRKRGLNQETWKIKANKQIVTMQWDRRKVYGQPPSGRGYHCAVLYDSRLFIIGGFDGHNVFNDTYILELAVSSYYSQISHFTITAGSPGAN</sequence>
<evidence type="ECO:0000313" key="4">
    <source>
        <dbReference type="EMBL" id="CCX16669.1"/>
    </source>
</evidence>
<feature type="region of interest" description="Disordered" evidence="3">
    <location>
        <begin position="576"/>
        <end position="596"/>
    </location>
</feature>
<feature type="compositionally biased region" description="Low complexity" evidence="3">
    <location>
        <begin position="165"/>
        <end position="177"/>
    </location>
</feature>
<dbReference type="OMA" id="MYWYKAP"/>
<dbReference type="InterPro" id="IPR015915">
    <property type="entry name" value="Kelch-typ_b-propeller"/>
</dbReference>
<dbReference type="Gene3D" id="2.120.10.80">
    <property type="entry name" value="Kelch-type beta propeller"/>
    <property type="match status" value="3"/>
</dbReference>
<feature type="region of interest" description="Disordered" evidence="3">
    <location>
        <begin position="52"/>
        <end position="256"/>
    </location>
</feature>
<dbReference type="PANTHER" id="PTHR46093">
    <property type="entry name" value="ACYL-COA-BINDING DOMAIN-CONTAINING PROTEIN 5"/>
    <property type="match status" value="1"/>
</dbReference>
<evidence type="ECO:0000256" key="2">
    <source>
        <dbReference type="ARBA" id="ARBA00022737"/>
    </source>
</evidence>
<keyword evidence="2" id="KW-0677">Repeat</keyword>
<name>U4LIV9_PYROM</name>
<dbReference type="Proteomes" id="UP000018144">
    <property type="component" value="Unassembled WGS sequence"/>
</dbReference>
<proteinExistence type="predicted"/>
<accession>U4LIV9</accession>
<organism evidence="4 5">
    <name type="scientific">Pyronema omphalodes (strain CBS 100304)</name>
    <name type="common">Pyronema confluens</name>
    <dbReference type="NCBI Taxonomy" id="1076935"/>
    <lineage>
        <taxon>Eukaryota</taxon>
        <taxon>Fungi</taxon>
        <taxon>Dikarya</taxon>
        <taxon>Ascomycota</taxon>
        <taxon>Pezizomycotina</taxon>
        <taxon>Pezizomycetes</taxon>
        <taxon>Pezizales</taxon>
        <taxon>Pyronemataceae</taxon>
        <taxon>Pyronema</taxon>
    </lineage>
</organism>
<evidence type="ECO:0000256" key="1">
    <source>
        <dbReference type="ARBA" id="ARBA00022441"/>
    </source>
</evidence>
<feature type="compositionally biased region" description="Polar residues" evidence="3">
    <location>
        <begin position="231"/>
        <end position="256"/>
    </location>
</feature>
<dbReference type="Pfam" id="PF24681">
    <property type="entry name" value="Kelch_KLHDC2_KLHL20_DRC7"/>
    <property type="match status" value="2"/>
</dbReference>
<protein>
    <submittedName>
        <fullName evidence="4">Similar to Leucine-zipper-like transcriptional regulator 1 acc. no. Q9CQ33</fullName>
    </submittedName>
</protein>
<feature type="region of interest" description="Disordered" evidence="3">
    <location>
        <begin position="610"/>
        <end position="630"/>
    </location>
</feature>
<dbReference type="InterPro" id="IPR006652">
    <property type="entry name" value="Kelch_1"/>
</dbReference>
<dbReference type="AlphaFoldDB" id="U4LIV9"/>
<keyword evidence="1" id="KW-0880">Kelch repeat</keyword>
<evidence type="ECO:0000313" key="5">
    <source>
        <dbReference type="Proteomes" id="UP000018144"/>
    </source>
</evidence>
<dbReference type="PANTHER" id="PTHR46093:SF18">
    <property type="entry name" value="FIBRONECTIN TYPE-III DOMAIN-CONTAINING PROTEIN"/>
    <property type="match status" value="1"/>
</dbReference>
<feature type="compositionally biased region" description="Low complexity" evidence="3">
    <location>
        <begin position="203"/>
        <end position="226"/>
    </location>
</feature>
<feature type="compositionally biased region" description="Basic and acidic residues" evidence="3">
    <location>
        <begin position="611"/>
        <end position="623"/>
    </location>
</feature>
<dbReference type="STRING" id="1076935.U4LIV9"/>
<dbReference type="SUPFAM" id="SSF117281">
    <property type="entry name" value="Kelch motif"/>
    <property type="match status" value="1"/>
</dbReference>
<dbReference type="eggNOG" id="KOG0379">
    <property type="taxonomic scope" value="Eukaryota"/>
</dbReference>
<keyword evidence="5" id="KW-1185">Reference proteome</keyword>
<dbReference type="InterPro" id="IPR011043">
    <property type="entry name" value="Gal_Oxase/kelch_b-propeller"/>
</dbReference>
<feature type="compositionally biased region" description="Low complexity" evidence="3">
    <location>
        <begin position="103"/>
        <end position="119"/>
    </location>
</feature>
<reference evidence="4 5" key="1">
    <citation type="journal article" date="2013" name="PLoS Genet.">
        <title>The genome and development-dependent transcriptomes of Pyronema confluens: a window into fungal evolution.</title>
        <authorList>
            <person name="Traeger S."/>
            <person name="Altegoer F."/>
            <person name="Freitag M."/>
            <person name="Gabaldon T."/>
            <person name="Kempken F."/>
            <person name="Kumar A."/>
            <person name="Marcet-Houben M."/>
            <person name="Poggeler S."/>
            <person name="Stajich J.E."/>
            <person name="Nowrousian M."/>
        </authorList>
    </citation>
    <scope>NUCLEOTIDE SEQUENCE [LARGE SCALE GENOMIC DNA]</scope>
    <source>
        <strain evidence="5">CBS 100304</strain>
        <tissue evidence="4">Vegetative mycelium</tissue>
    </source>
</reference>
<feature type="compositionally biased region" description="Basic and acidic residues" evidence="3">
    <location>
        <begin position="68"/>
        <end position="84"/>
    </location>
</feature>